<dbReference type="GO" id="GO:0000287">
    <property type="term" value="F:magnesium ion binding"/>
    <property type="evidence" value="ECO:0007669"/>
    <property type="project" value="TreeGrafter"/>
</dbReference>
<keyword evidence="7" id="KW-0963">Cytoplasm</keyword>
<dbReference type="CDD" id="cd06557">
    <property type="entry name" value="KPHMT-like"/>
    <property type="match status" value="1"/>
</dbReference>
<comment type="similarity">
    <text evidence="2 7">Belongs to the PanB family.</text>
</comment>
<protein>
    <recommendedName>
        <fullName evidence="7">3-methyl-2-oxobutanoate hydroxymethyltransferase</fullName>
        <ecNumber evidence="7">2.1.2.11</ecNumber>
    </recommendedName>
    <alternativeName>
        <fullName evidence="7">Ketopantoate hydroxymethyltransferase</fullName>
        <shortName evidence="7">KPHMT</shortName>
    </alternativeName>
</protein>
<feature type="binding site" evidence="7 10">
    <location>
        <position position="90"/>
    </location>
    <ligand>
        <name>Mg(2+)</name>
        <dbReference type="ChEBI" id="CHEBI:18420"/>
    </ligand>
</feature>
<dbReference type="PIRSF" id="PIRSF000388">
    <property type="entry name" value="Pantoate_hydroxy_MeTrfase"/>
    <property type="match status" value="1"/>
</dbReference>
<organism evidence="11 12">
    <name type="scientific">Ancrocorticia populi</name>
    <dbReference type="NCBI Taxonomy" id="2175228"/>
    <lineage>
        <taxon>Bacteria</taxon>
        <taxon>Bacillati</taxon>
        <taxon>Actinomycetota</taxon>
        <taxon>Actinomycetes</taxon>
        <taxon>Actinomycetales</taxon>
        <taxon>Actinomycetaceae</taxon>
        <taxon>Ancrocorticia</taxon>
    </lineage>
</organism>
<comment type="caution">
    <text evidence="11">The sequence shown here is derived from an EMBL/GenBank/DDBJ whole genome shotgun (WGS) entry which is preliminary data.</text>
</comment>
<dbReference type="UniPathway" id="UPA00028">
    <property type="reaction ID" value="UER00003"/>
</dbReference>
<gene>
    <name evidence="7 11" type="primary">panB</name>
    <name evidence="11" type="ORF">DD236_10770</name>
</gene>
<comment type="catalytic activity">
    <reaction evidence="7">
        <text>(6R)-5,10-methylene-5,6,7,8-tetrahydrofolate + 3-methyl-2-oxobutanoate + H2O = 2-dehydropantoate + (6S)-5,6,7,8-tetrahydrofolate</text>
        <dbReference type="Rhea" id="RHEA:11824"/>
        <dbReference type="ChEBI" id="CHEBI:11561"/>
        <dbReference type="ChEBI" id="CHEBI:11851"/>
        <dbReference type="ChEBI" id="CHEBI:15377"/>
        <dbReference type="ChEBI" id="CHEBI:15636"/>
        <dbReference type="ChEBI" id="CHEBI:57453"/>
        <dbReference type="EC" id="2.1.2.11"/>
    </reaction>
</comment>
<dbReference type="InterPro" id="IPR003700">
    <property type="entry name" value="Pantoate_hydroxy_MeTrfase"/>
</dbReference>
<dbReference type="Gene3D" id="3.20.20.60">
    <property type="entry name" value="Phosphoenolpyruvate-binding domains"/>
    <property type="match status" value="1"/>
</dbReference>
<comment type="pathway">
    <text evidence="1 7">Cofactor biosynthesis; (R)-pantothenate biosynthesis; (R)-pantoate from 3-methyl-2-oxobutanoate: step 1/2.</text>
</comment>
<evidence type="ECO:0000256" key="7">
    <source>
        <dbReference type="HAMAP-Rule" id="MF_00156"/>
    </source>
</evidence>
<dbReference type="OrthoDB" id="9781789at2"/>
<evidence type="ECO:0000256" key="3">
    <source>
        <dbReference type="ARBA" id="ARBA00011424"/>
    </source>
</evidence>
<feature type="active site" description="Proton acceptor" evidence="7 8">
    <location>
        <position position="188"/>
    </location>
</feature>
<evidence type="ECO:0000313" key="12">
    <source>
        <dbReference type="Proteomes" id="UP000245283"/>
    </source>
</evidence>
<dbReference type="GO" id="GO:0032259">
    <property type="term" value="P:methylation"/>
    <property type="evidence" value="ECO:0007669"/>
    <property type="project" value="UniProtKB-KW"/>
</dbReference>
<keyword evidence="5 7" id="KW-0808">Transferase</keyword>
<name>A0A2V1K1V1_9ACTO</name>
<dbReference type="AlphaFoldDB" id="A0A2V1K1V1"/>
<sequence length="269" mass="28094">MSGSNRPQRVRLHHLTQMKERSEPITMLTCYDAVTAQIFDNAAIDMLLVGDSFGNTLLGYGSTIKVTLDEMLMATGAVSRGAHRAFVVADLPFGAYEESPTQAVSSAVQLIKAGAQAVKLEGGVRQAATVKAITDAGIPVIGHIGFTPQSEHRLGGPRVQGRGEEAAAAVIDDAVAVQEAGASGVVLEMVPARVAGKITKILEIPTIGIGAGDHCDGQVLVWTDMAGMTGWSPSFSKQFGAVGAALRDAATSYSEAVKSRAFPDESHSF</sequence>
<comment type="function">
    <text evidence="6 7">Catalyzes the reversible reaction in which hydroxymethyl group from 5,10-methylenetetrahydrofolate is transferred onto alpha-ketoisovalerate to form ketopantoate.</text>
</comment>
<dbReference type="RefSeq" id="WP_109094406.1">
    <property type="nucleotide sequence ID" value="NZ_QETB01000006.1"/>
</dbReference>
<dbReference type="PANTHER" id="PTHR20881:SF0">
    <property type="entry name" value="3-METHYL-2-OXOBUTANOATE HYDROXYMETHYLTRANSFERASE"/>
    <property type="match status" value="1"/>
</dbReference>
<comment type="subunit">
    <text evidence="3 7">Homodecamer; pentamer of dimers.</text>
</comment>
<dbReference type="SUPFAM" id="SSF51621">
    <property type="entry name" value="Phosphoenolpyruvate/pyruvate domain"/>
    <property type="match status" value="1"/>
</dbReference>
<dbReference type="PANTHER" id="PTHR20881">
    <property type="entry name" value="3-METHYL-2-OXOBUTANOATE HYDROXYMETHYLTRANSFERASE"/>
    <property type="match status" value="1"/>
</dbReference>
<evidence type="ECO:0000256" key="4">
    <source>
        <dbReference type="ARBA" id="ARBA00022655"/>
    </source>
</evidence>
<evidence type="ECO:0000256" key="5">
    <source>
        <dbReference type="ARBA" id="ARBA00022679"/>
    </source>
</evidence>
<dbReference type="InterPro" id="IPR015813">
    <property type="entry name" value="Pyrv/PenolPyrv_kinase-like_dom"/>
</dbReference>
<keyword evidence="11" id="KW-0489">Methyltransferase</keyword>
<dbReference type="Pfam" id="PF02548">
    <property type="entry name" value="Pantoate_transf"/>
    <property type="match status" value="1"/>
</dbReference>
<evidence type="ECO:0000256" key="1">
    <source>
        <dbReference type="ARBA" id="ARBA00005033"/>
    </source>
</evidence>
<dbReference type="GO" id="GO:0005737">
    <property type="term" value="C:cytoplasm"/>
    <property type="evidence" value="ECO:0007669"/>
    <property type="project" value="UniProtKB-SubCell"/>
</dbReference>
<feature type="binding site" evidence="7 9">
    <location>
        <position position="119"/>
    </location>
    <ligand>
        <name>3-methyl-2-oxobutanoate</name>
        <dbReference type="ChEBI" id="CHEBI:11851"/>
    </ligand>
</feature>
<comment type="subcellular location">
    <subcellularLocation>
        <location evidence="7">Cytoplasm</location>
    </subcellularLocation>
</comment>
<dbReference type="GO" id="GO:0003864">
    <property type="term" value="F:3-methyl-2-oxobutanoate hydroxymethyltransferase activity"/>
    <property type="evidence" value="ECO:0007669"/>
    <property type="project" value="UniProtKB-UniRule"/>
</dbReference>
<feature type="binding site" evidence="7 9">
    <location>
        <position position="90"/>
    </location>
    <ligand>
        <name>3-methyl-2-oxobutanoate</name>
        <dbReference type="ChEBI" id="CHEBI:11851"/>
    </ligand>
</feature>
<comment type="cofactor">
    <cofactor evidence="7 10">
        <name>Mg(2+)</name>
        <dbReference type="ChEBI" id="CHEBI:18420"/>
    </cofactor>
    <text evidence="7 10">Binds 1 Mg(2+) ion per subunit.</text>
</comment>
<dbReference type="InterPro" id="IPR040442">
    <property type="entry name" value="Pyrv_kinase-like_dom_sf"/>
</dbReference>
<dbReference type="NCBIfam" id="NF001452">
    <property type="entry name" value="PRK00311.1"/>
    <property type="match status" value="1"/>
</dbReference>
<keyword evidence="4 7" id="KW-0566">Pantothenate biosynthesis</keyword>
<reference evidence="12" key="1">
    <citation type="submission" date="2018-05" db="EMBL/GenBank/DDBJ databases">
        <authorList>
            <person name="Li Y."/>
        </authorList>
    </citation>
    <scope>NUCLEOTIDE SEQUENCE [LARGE SCALE GENOMIC DNA]</scope>
    <source>
        <strain evidence="12">sk1b4</strain>
    </source>
</reference>
<keyword evidence="7 10" id="KW-0479">Metal-binding</keyword>
<feature type="binding site" evidence="7 9">
    <location>
        <begin position="51"/>
        <end position="52"/>
    </location>
    <ligand>
        <name>3-methyl-2-oxobutanoate</name>
        <dbReference type="ChEBI" id="CHEBI:11851"/>
    </ligand>
</feature>
<dbReference type="NCBIfam" id="TIGR00222">
    <property type="entry name" value="panB"/>
    <property type="match status" value="1"/>
</dbReference>
<accession>A0A2V1K1V1</accession>
<keyword evidence="7 10" id="KW-0460">Magnesium</keyword>
<dbReference type="EMBL" id="QETB01000006">
    <property type="protein sequence ID" value="PWF24510.1"/>
    <property type="molecule type" value="Genomic_DNA"/>
</dbReference>
<feature type="binding site" evidence="7 10">
    <location>
        <position position="51"/>
    </location>
    <ligand>
        <name>Mg(2+)</name>
        <dbReference type="ChEBI" id="CHEBI:18420"/>
    </ligand>
</feature>
<evidence type="ECO:0000256" key="2">
    <source>
        <dbReference type="ARBA" id="ARBA00008676"/>
    </source>
</evidence>
<dbReference type="FunFam" id="3.20.20.60:FF:000003">
    <property type="entry name" value="3-methyl-2-oxobutanoate hydroxymethyltransferase"/>
    <property type="match status" value="1"/>
</dbReference>
<feature type="binding site" evidence="7 10">
    <location>
        <position position="121"/>
    </location>
    <ligand>
        <name>Mg(2+)</name>
        <dbReference type="ChEBI" id="CHEBI:18420"/>
    </ligand>
</feature>
<evidence type="ECO:0000256" key="10">
    <source>
        <dbReference type="PIRSR" id="PIRSR000388-3"/>
    </source>
</evidence>
<proteinExistence type="inferred from homology"/>
<dbReference type="HAMAP" id="MF_00156">
    <property type="entry name" value="PanB"/>
    <property type="match status" value="1"/>
</dbReference>
<dbReference type="GO" id="GO:0015940">
    <property type="term" value="P:pantothenate biosynthetic process"/>
    <property type="evidence" value="ECO:0007669"/>
    <property type="project" value="UniProtKB-UniRule"/>
</dbReference>
<evidence type="ECO:0000256" key="6">
    <source>
        <dbReference type="ARBA" id="ARBA00056497"/>
    </source>
</evidence>
<dbReference type="EC" id="2.1.2.11" evidence="7"/>
<evidence type="ECO:0000256" key="9">
    <source>
        <dbReference type="PIRSR" id="PIRSR000388-2"/>
    </source>
</evidence>
<dbReference type="GO" id="GO:0008168">
    <property type="term" value="F:methyltransferase activity"/>
    <property type="evidence" value="ECO:0007669"/>
    <property type="project" value="UniProtKB-KW"/>
</dbReference>
<dbReference type="Proteomes" id="UP000245283">
    <property type="component" value="Unassembled WGS sequence"/>
</dbReference>
<evidence type="ECO:0000256" key="8">
    <source>
        <dbReference type="PIRSR" id="PIRSR000388-1"/>
    </source>
</evidence>
<evidence type="ECO:0000313" key="11">
    <source>
        <dbReference type="EMBL" id="PWF24510.1"/>
    </source>
</evidence>
<keyword evidence="12" id="KW-1185">Reference proteome</keyword>